<dbReference type="PANTHER" id="PTHR43649">
    <property type="entry name" value="ARABINOSE-BINDING PROTEIN-RELATED"/>
    <property type="match status" value="1"/>
</dbReference>
<sequence length="579" mass="64061">MRRTTASLIVMIMLIVALAACSGNDNAGGNNSKQGNDPSANKGSNVSGNQSDSGPQDPLGKYEEPITVTQVLAYRAPEEGDALKGVTPETNGYLKDLKEMLNIDLKYEWSVPADQFEQKFSLAIASGDLPDIMQIDYNTYEKFKEQDVLADLTDAYKNYASPLLKKTIEADNGFALKSLTTDGKLLGVATSGEGVVQIVWIRSDWLANLKLQPPTTIDELEKVAEAFVKNDPDQNGSDDTYGIVFNKNLLGWGFDARGAFYSHGAYPGAWIKDADGKLVAGEVQPETKTALARMQSWYKNGILDKEFALRDENKASEDIVASKVGIAFGEWWYPNWPLNLNKDNDPKAEWIPLMLPSLDGSAPGKTLISRTVSSILVVNKKAKHPEAAIKMANFYLELSKPKYAVKESPDFKGAKNGYIYLWFQPRFYYPKMFDEVMAKVSDAIDAKQDQLDLPDDFPGAGEAQSVFTNAKKFFENPKDNAAWGMWYSRGARDGGVGLSKKVVDEKHTVYNEYYGPPTPTMLEKGASLNKLMIETFTKIIMGSAPITDFDKFADSWKKLGGNDITDEVNAWYAENAVKE</sequence>
<feature type="region of interest" description="Disordered" evidence="2">
    <location>
        <begin position="29"/>
        <end position="62"/>
    </location>
</feature>
<evidence type="ECO:0000256" key="1">
    <source>
        <dbReference type="ARBA" id="ARBA00022729"/>
    </source>
</evidence>
<accession>A0ABV6J9F3</accession>
<dbReference type="PANTHER" id="PTHR43649:SF33">
    <property type="entry name" value="POLYGALACTURONAN_RHAMNOGALACTURONAN-BINDING PROTEIN YTCQ"/>
    <property type="match status" value="1"/>
</dbReference>
<comment type="caution">
    <text evidence="4">The sequence shown here is derived from an EMBL/GenBank/DDBJ whole genome shotgun (WGS) entry which is preliminary data.</text>
</comment>
<evidence type="ECO:0000313" key="5">
    <source>
        <dbReference type="Proteomes" id="UP001589818"/>
    </source>
</evidence>
<proteinExistence type="predicted"/>
<keyword evidence="1 3" id="KW-0732">Signal</keyword>
<feature type="chain" id="PRO_5045651760" evidence="3">
    <location>
        <begin position="20"/>
        <end position="579"/>
    </location>
</feature>
<protein>
    <submittedName>
        <fullName evidence="4">Extracellular solute-binding protein</fullName>
    </submittedName>
</protein>
<keyword evidence="5" id="KW-1185">Reference proteome</keyword>
<evidence type="ECO:0000256" key="2">
    <source>
        <dbReference type="SAM" id="MobiDB-lite"/>
    </source>
</evidence>
<feature type="signal peptide" evidence="3">
    <location>
        <begin position="1"/>
        <end position="19"/>
    </location>
</feature>
<dbReference type="SUPFAM" id="SSF53850">
    <property type="entry name" value="Periplasmic binding protein-like II"/>
    <property type="match status" value="1"/>
</dbReference>
<evidence type="ECO:0000313" key="4">
    <source>
        <dbReference type="EMBL" id="MFC0392520.1"/>
    </source>
</evidence>
<organism evidence="4 5">
    <name type="scientific">Paenibacillus mendelii</name>
    <dbReference type="NCBI Taxonomy" id="206163"/>
    <lineage>
        <taxon>Bacteria</taxon>
        <taxon>Bacillati</taxon>
        <taxon>Bacillota</taxon>
        <taxon>Bacilli</taxon>
        <taxon>Bacillales</taxon>
        <taxon>Paenibacillaceae</taxon>
        <taxon>Paenibacillus</taxon>
    </lineage>
</organism>
<dbReference type="Proteomes" id="UP001589818">
    <property type="component" value="Unassembled WGS sequence"/>
</dbReference>
<dbReference type="Gene3D" id="3.40.190.10">
    <property type="entry name" value="Periplasmic binding protein-like II"/>
    <property type="match status" value="2"/>
</dbReference>
<gene>
    <name evidence="4" type="ORF">ACFFJ8_14195</name>
</gene>
<dbReference type="EMBL" id="JBHLVF010000017">
    <property type="protein sequence ID" value="MFC0392520.1"/>
    <property type="molecule type" value="Genomic_DNA"/>
</dbReference>
<reference evidence="4 5" key="1">
    <citation type="submission" date="2024-09" db="EMBL/GenBank/DDBJ databases">
        <authorList>
            <person name="Sun Q."/>
            <person name="Mori K."/>
        </authorList>
    </citation>
    <scope>NUCLEOTIDE SEQUENCE [LARGE SCALE GENOMIC DNA]</scope>
    <source>
        <strain evidence="4 5">CCM 4839</strain>
    </source>
</reference>
<evidence type="ECO:0000256" key="3">
    <source>
        <dbReference type="SAM" id="SignalP"/>
    </source>
</evidence>
<dbReference type="InterPro" id="IPR050490">
    <property type="entry name" value="Bact_solute-bd_prot1"/>
</dbReference>
<dbReference type="RefSeq" id="WP_204819599.1">
    <property type="nucleotide sequence ID" value="NZ_JANHOF010000003.1"/>
</dbReference>
<name>A0ABV6J9F3_9BACL</name>
<dbReference type="CDD" id="cd13580">
    <property type="entry name" value="PBP2_AlgQ_like_1"/>
    <property type="match status" value="1"/>
</dbReference>
<dbReference type="PROSITE" id="PS51257">
    <property type="entry name" value="PROKAR_LIPOPROTEIN"/>
    <property type="match status" value="1"/>
</dbReference>
<feature type="compositionally biased region" description="Polar residues" evidence="2">
    <location>
        <begin position="29"/>
        <end position="54"/>
    </location>
</feature>